<dbReference type="PROSITE" id="PS51257">
    <property type="entry name" value="PROKAR_LIPOPROTEIN"/>
    <property type="match status" value="1"/>
</dbReference>
<dbReference type="EMBL" id="SLXK01000027">
    <property type="protein sequence ID" value="TCP24114.1"/>
    <property type="molecule type" value="Genomic_DNA"/>
</dbReference>
<dbReference type="AlphaFoldDB" id="A0A4R2NRQ1"/>
<dbReference type="Proteomes" id="UP000295416">
    <property type="component" value="Unassembled WGS sequence"/>
</dbReference>
<dbReference type="Gene3D" id="3.10.570.10">
    <property type="entry name" value="sex pheromone staph- cam373 precursor domain"/>
    <property type="match status" value="1"/>
</dbReference>
<reference evidence="2 3" key="1">
    <citation type="submission" date="2019-03" db="EMBL/GenBank/DDBJ databases">
        <title>Genomic Encyclopedia of Type Strains, Phase IV (KMG-IV): sequencing the most valuable type-strain genomes for metagenomic binning, comparative biology and taxonomic classification.</title>
        <authorList>
            <person name="Goeker M."/>
        </authorList>
    </citation>
    <scope>NUCLEOTIDE SEQUENCE [LARGE SCALE GENOMIC DNA]</scope>
    <source>
        <strain evidence="2 3">DSM 19377</strain>
    </source>
</reference>
<sequence length="398" mass="44845">MTLWIGRECSVLLKKWLGLCVVCSMLILSACSFGSDDNKNKVIKNTPKGDDQKVTLIPQVNSKDYQSIQPKKPSDTRGYITYGVTNRTDIDELEMGLMRLSKDPFSPNDYVFQSGQYLTEKDINGMLYRKSKDTPHGLNPPLGDGKDVREKAENSPKILSYVLEQDYLKKSGKDEYKLGGVSLAISLNQVYADKVMDKEGKTYEVKKDLDINKVKQKGKEYAQEIVKRVRGKKGLGQVPIFVTLYLEAPPESLVPGHYFAKASVSQGSSSIGKWDKVDSEYILFPSSKANKDYKSDADIFNNFKKDVEDYFPNFIGVIGKGFYKGGELDNLTFDISIKFYDKTEVVGFTNYVASLLQNNFPFPGSVPVQIYIKSANQPEAVIVKKPDQDKPFVHIYRQ</sequence>
<comment type="caution">
    <text evidence="2">The sequence shown here is derived from an EMBL/GenBank/DDBJ whole genome shotgun (WGS) entry which is preliminary data.</text>
</comment>
<accession>A0A4R2NRQ1</accession>
<evidence type="ECO:0000313" key="2">
    <source>
        <dbReference type="EMBL" id="TCP24114.1"/>
    </source>
</evidence>
<name>A0A4R2NRQ1_9BACL</name>
<dbReference type="CDD" id="cd13441">
    <property type="entry name" value="CamS_repeat_1"/>
    <property type="match status" value="1"/>
</dbReference>
<dbReference type="InterPro" id="IPR011426">
    <property type="entry name" value="CamS"/>
</dbReference>
<protein>
    <submittedName>
        <fullName evidence="2">Protein involved in sex pheromone biosynthesis</fullName>
    </submittedName>
</protein>
<dbReference type="CDD" id="cd13440">
    <property type="entry name" value="CamS_repeat_2"/>
    <property type="match status" value="1"/>
</dbReference>
<evidence type="ECO:0000256" key="1">
    <source>
        <dbReference type="SAM" id="MobiDB-lite"/>
    </source>
</evidence>
<gene>
    <name evidence="2" type="ORF">EV207_12738</name>
</gene>
<proteinExistence type="predicted"/>
<feature type="region of interest" description="Disordered" evidence="1">
    <location>
        <begin position="131"/>
        <end position="151"/>
    </location>
</feature>
<organism evidence="2 3">
    <name type="scientific">Scopulibacillus darangshiensis</name>
    <dbReference type="NCBI Taxonomy" id="442528"/>
    <lineage>
        <taxon>Bacteria</taxon>
        <taxon>Bacillati</taxon>
        <taxon>Bacillota</taxon>
        <taxon>Bacilli</taxon>
        <taxon>Bacillales</taxon>
        <taxon>Sporolactobacillaceae</taxon>
        <taxon>Scopulibacillus</taxon>
    </lineage>
</organism>
<dbReference type="Pfam" id="PF07537">
    <property type="entry name" value="CamS"/>
    <property type="match status" value="1"/>
</dbReference>
<dbReference type="PIRSF" id="PIRSF012509">
    <property type="entry name" value="CamS"/>
    <property type="match status" value="1"/>
</dbReference>
<evidence type="ECO:0000313" key="3">
    <source>
        <dbReference type="Proteomes" id="UP000295416"/>
    </source>
</evidence>
<keyword evidence="3" id="KW-1185">Reference proteome</keyword>